<evidence type="ECO:0000256" key="3">
    <source>
        <dbReference type="ARBA" id="ARBA00022723"/>
    </source>
</evidence>
<dbReference type="GO" id="GO:0005634">
    <property type="term" value="C:nucleus"/>
    <property type="evidence" value="ECO:0007669"/>
    <property type="project" value="UniProtKB-SubCell"/>
</dbReference>
<evidence type="ECO:0000256" key="10">
    <source>
        <dbReference type="SAM" id="MobiDB-lite"/>
    </source>
</evidence>
<dbReference type="GO" id="GO:0008270">
    <property type="term" value="F:zinc ion binding"/>
    <property type="evidence" value="ECO:0007669"/>
    <property type="project" value="UniProtKB-KW"/>
</dbReference>
<name>A0AA35P0S3_9SAUR</name>
<feature type="compositionally biased region" description="Basic and acidic residues" evidence="10">
    <location>
        <begin position="243"/>
        <end position="253"/>
    </location>
</feature>
<dbReference type="FunFam" id="3.30.160.60:FF:000759">
    <property type="entry name" value="zinc finger protein 16"/>
    <property type="match status" value="1"/>
</dbReference>
<feature type="domain" description="C2H2-type" evidence="11">
    <location>
        <begin position="293"/>
        <end position="320"/>
    </location>
</feature>
<feature type="domain" description="C2H2-type" evidence="11">
    <location>
        <begin position="321"/>
        <end position="348"/>
    </location>
</feature>
<evidence type="ECO:0000313" key="13">
    <source>
        <dbReference type="Proteomes" id="UP001178461"/>
    </source>
</evidence>
<evidence type="ECO:0000259" key="11">
    <source>
        <dbReference type="PROSITE" id="PS50157"/>
    </source>
</evidence>
<keyword evidence="5 9" id="KW-0863">Zinc-finger</keyword>
<organism evidence="12 13">
    <name type="scientific">Podarcis lilfordi</name>
    <name type="common">Lilford's wall lizard</name>
    <dbReference type="NCBI Taxonomy" id="74358"/>
    <lineage>
        <taxon>Eukaryota</taxon>
        <taxon>Metazoa</taxon>
        <taxon>Chordata</taxon>
        <taxon>Craniata</taxon>
        <taxon>Vertebrata</taxon>
        <taxon>Euteleostomi</taxon>
        <taxon>Lepidosauria</taxon>
        <taxon>Squamata</taxon>
        <taxon>Bifurcata</taxon>
        <taxon>Unidentata</taxon>
        <taxon>Episquamata</taxon>
        <taxon>Laterata</taxon>
        <taxon>Lacertibaenia</taxon>
        <taxon>Lacertidae</taxon>
        <taxon>Podarcis</taxon>
    </lineage>
</organism>
<protein>
    <submittedName>
        <fullName evidence="12">Finger 3-like isoform X2</fullName>
    </submittedName>
</protein>
<dbReference type="PROSITE" id="PS50157">
    <property type="entry name" value="ZINC_FINGER_C2H2_2"/>
    <property type="match status" value="8"/>
</dbReference>
<comment type="subcellular location">
    <subcellularLocation>
        <location evidence="1">Nucleus</location>
    </subcellularLocation>
</comment>
<dbReference type="FunFam" id="3.30.160.60:FF:001437">
    <property type="entry name" value="Zinc finger protein 594"/>
    <property type="match status" value="1"/>
</dbReference>
<accession>A0AA35P0S3</accession>
<keyword evidence="7" id="KW-0238">DNA-binding</keyword>
<keyword evidence="6" id="KW-0862">Zinc</keyword>
<dbReference type="Gene3D" id="3.30.160.60">
    <property type="entry name" value="Classic Zinc Finger"/>
    <property type="match status" value="8"/>
</dbReference>
<dbReference type="SUPFAM" id="SSF57667">
    <property type="entry name" value="beta-beta-alpha zinc fingers"/>
    <property type="match status" value="5"/>
</dbReference>
<dbReference type="GO" id="GO:0000981">
    <property type="term" value="F:DNA-binding transcription factor activity, RNA polymerase II-specific"/>
    <property type="evidence" value="ECO:0007669"/>
    <property type="project" value="TreeGrafter"/>
</dbReference>
<keyword evidence="3" id="KW-0479">Metal-binding</keyword>
<evidence type="ECO:0000256" key="4">
    <source>
        <dbReference type="ARBA" id="ARBA00022737"/>
    </source>
</evidence>
<feature type="domain" description="C2H2-type" evidence="11">
    <location>
        <begin position="461"/>
        <end position="488"/>
    </location>
</feature>
<evidence type="ECO:0000256" key="7">
    <source>
        <dbReference type="ARBA" id="ARBA00023125"/>
    </source>
</evidence>
<dbReference type="Pfam" id="PF13465">
    <property type="entry name" value="zf-H2C2_2"/>
    <property type="match status" value="1"/>
</dbReference>
<dbReference type="InterPro" id="IPR013087">
    <property type="entry name" value="Znf_C2H2_type"/>
</dbReference>
<evidence type="ECO:0000256" key="1">
    <source>
        <dbReference type="ARBA" id="ARBA00004123"/>
    </source>
</evidence>
<feature type="region of interest" description="Disordered" evidence="10">
    <location>
        <begin position="71"/>
        <end position="101"/>
    </location>
</feature>
<dbReference type="FunFam" id="3.30.160.60:FF:000358">
    <property type="entry name" value="zinc finger protein 24"/>
    <property type="match status" value="1"/>
</dbReference>
<keyword evidence="4" id="KW-0677">Repeat</keyword>
<evidence type="ECO:0000256" key="6">
    <source>
        <dbReference type="ARBA" id="ARBA00022833"/>
    </source>
</evidence>
<feature type="domain" description="C2H2-type" evidence="11">
    <location>
        <begin position="405"/>
        <end position="432"/>
    </location>
</feature>
<dbReference type="FunFam" id="3.30.160.60:FF:002343">
    <property type="entry name" value="Zinc finger protein 33A"/>
    <property type="match status" value="1"/>
</dbReference>
<sequence length="611" mass="69170">MLETLPHPRRPSEDASEDQRMSKELLRKADVEREEIVQEWKDLCRFLEEQKQQLIWWLESLAGNIIEIRGQSPSVETHPPSETGGSQEHIDCRQATGSSSSRQGNFLEVELRLHHFSERRKAVLGEALNCFRESLKMELESLIVLAITKPGTISRLEQMDELPATDLHSARDHVGAITNPKTLAKVEQGNEIWAERRCRPQGNACSEPTGVAERTRENEGRGLQPENFELAGSHIALLQSTETKSKSREKQEAPETQPMSPGSHLGEQLLEPVLFVGLEKNTGNIGTGQESQELCSACGKVFNNRASLVRHQRIHSGEKSHTCTDCGKSFNKRSNLITHQRIHTGEKPYRCVECGKSFSLSSSLVRHQRIHTGEKPYQCSVCEKSFNQKPSLVVHERTHRREKPYKCSACEKSYSHATSLIAHEKIHREEKPYWCAECGKRFSFSSQLITHQRIHAEEKPYKCSVCGRGFSRPSSLVVHERVHTGEKPYKCTACEKGFPSNSSLVRHQLTHVEEKLCAECGKSVSPTSRLQRIQAGEEMAKCPGCENRFDSSPSGFPVAHLPKWRKPVGRRNSSRRDDIRIVDSAEVQLEDDVFSQSSLPLHYHIHYAGWE</sequence>
<dbReference type="SMART" id="SM00355">
    <property type="entry name" value="ZnF_C2H2"/>
    <property type="match status" value="8"/>
</dbReference>
<evidence type="ECO:0000256" key="2">
    <source>
        <dbReference type="ARBA" id="ARBA00006991"/>
    </source>
</evidence>
<dbReference type="Pfam" id="PF00096">
    <property type="entry name" value="zf-C2H2"/>
    <property type="match status" value="6"/>
</dbReference>
<feature type="region of interest" description="Disordered" evidence="10">
    <location>
        <begin position="1"/>
        <end position="23"/>
    </location>
</feature>
<feature type="domain" description="C2H2-type" evidence="11">
    <location>
        <begin position="489"/>
        <end position="516"/>
    </location>
</feature>
<evidence type="ECO:0000256" key="9">
    <source>
        <dbReference type="PROSITE-ProRule" id="PRU00042"/>
    </source>
</evidence>
<dbReference type="PANTHER" id="PTHR24381">
    <property type="entry name" value="ZINC FINGER PROTEIN"/>
    <property type="match status" value="1"/>
</dbReference>
<dbReference type="FunFam" id="3.30.160.60:FF:000478">
    <property type="entry name" value="Zinc finger protein 133"/>
    <property type="match status" value="3"/>
</dbReference>
<feature type="compositionally biased region" description="Basic and acidic residues" evidence="10">
    <location>
        <begin position="10"/>
        <end position="23"/>
    </location>
</feature>
<proteinExistence type="inferred from homology"/>
<feature type="domain" description="C2H2-type" evidence="11">
    <location>
        <begin position="349"/>
        <end position="376"/>
    </location>
</feature>
<evidence type="ECO:0000256" key="8">
    <source>
        <dbReference type="ARBA" id="ARBA00023242"/>
    </source>
</evidence>
<dbReference type="PROSITE" id="PS00028">
    <property type="entry name" value="ZINC_FINGER_C2H2_1"/>
    <property type="match status" value="8"/>
</dbReference>
<dbReference type="FunFam" id="3.30.160.60:FF:000295">
    <property type="entry name" value="zinc finger protein 19"/>
    <property type="match status" value="1"/>
</dbReference>
<evidence type="ECO:0000256" key="5">
    <source>
        <dbReference type="ARBA" id="ARBA00022771"/>
    </source>
</evidence>
<feature type="domain" description="C2H2-type" evidence="11">
    <location>
        <begin position="433"/>
        <end position="460"/>
    </location>
</feature>
<gene>
    <name evidence="12" type="ORF">PODLI_1B005196</name>
</gene>
<dbReference type="InterPro" id="IPR036236">
    <property type="entry name" value="Znf_C2H2_sf"/>
</dbReference>
<keyword evidence="8" id="KW-0539">Nucleus</keyword>
<dbReference type="Proteomes" id="UP001178461">
    <property type="component" value="Chromosome 2"/>
</dbReference>
<evidence type="ECO:0000313" key="12">
    <source>
        <dbReference type="EMBL" id="CAI5768655.1"/>
    </source>
</evidence>
<reference evidence="12" key="1">
    <citation type="submission" date="2022-12" db="EMBL/GenBank/DDBJ databases">
        <authorList>
            <person name="Alioto T."/>
            <person name="Alioto T."/>
            <person name="Gomez Garrido J."/>
        </authorList>
    </citation>
    <scope>NUCLEOTIDE SEQUENCE</scope>
</reference>
<keyword evidence="13" id="KW-1185">Reference proteome</keyword>
<dbReference type="GO" id="GO:0000977">
    <property type="term" value="F:RNA polymerase II transcription regulatory region sequence-specific DNA binding"/>
    <property type="evidence" value="ECO:0007669"/>
    <property type="project" value="TreeGrafter"/>
</dbReference>
<dbReference type="AlphaFoldDB" id="A0AA35P0S3"/>
<dbReference type="PANTHER" id="PTHR24381:SF393">
    <property type="entry name" value="CHROMATIN-LINKED ADAPTOR FOR MSL PROTEINS, ISOFORM B"/>
    <property type="match status" value="1"/>
</dbReference>
<comment type="similarity">
    <text evidence="2">Belongs to the krueppel C2H2-type zinc-finger protein family.</text>
</comment>
<dbReference type="EMBL" id="OX395127">
    <property type="protein sequence ID" value="CAI5768655.1"/>
    <property type="molecule type" value="Genomic_DNA"/>
</dbReference>
<feature type="region of interest" description="Disordered" evidence="10">
    <location>
        <begin position="241"/>
        <end position="265"/>
    </location>
</feature>
<feature type="domain" description="C2H2-type" evidence="11">
    <location>
        <begin position="377"/>
        <end position="404"/>
    </location>
</feature>